<dbReference type="eggNOG" id="COG1680">
    <property type="taxonomic scope" value="Bacteria"/>
</dbReference>
<evidence type="ECO:0000313" key="3">
    <source>
        <dbReference type="EMBL" id="KEJ88031.1"/>
    </source>
</evidence>
<evidence type="ECO:0000256" key="1">
    <source>
        <dbReference type="SAM" id="Phobius"/>
    </source>
</evidence>
<dbReference type="InterPro" id="IPR001466">
    <property type="entry name" value="Beta-lactam-related"/>
</dbReference>
<keyword evidence="1" id="KW-0812">Transmembrane</keyword>
<name>A0A073IF04_9RHOB</name>
<evidence type="ECO:0000259" key="2">
    <source>
        <dbReference type="Pfam" id="PF00144"/>
    </source>
</evidence>
<accession>A0A073IF04</accession>
<dbReference type="OrthoDB" id="9814204at2"/>
<dbReference type="SUPFAM" id="SSF56601">
    <property type="entry name" value="beta-lactamase/transpeptidase-like"/>
    <property type="match status" value="1"/>
</dbReference>
<keyword evidence="4" id="KW-1185">Reference proteome</keyword>
<dbReference type="Pfam" id="PF00144">
    <property type="entry name" value="Beta-lactamase"/>
    <property type="match status" value="1"/>
</dbReference>
<keyword evidence="3" id="KW-0378">Hydrolase</keyword>
<proteinExistence type="predicted"/>
<gene>
    <name evidence="3" type="ORF">DSW25_17305</name>
</gene>
<dbReference type="GO" id="GO:0016787">
    <property type="term" value="F:hydrolase activity"/>
    <property type="evidence" value="ECO:0007669"/>
    <property type="project" value="UniProtKB-KW"/>
</dbReference>
<dbReference type="PANTHER" id="PTHR43283:SF14">
    <property type="entry name" value="BLL8153 PROTEIN"/>
    <property type="match status" value="1"/>
</dbReference>
<dbReference type="InterPro" id="IPR012338">
    <property type="entry name" value="Beta-lactam/transpept-like"/>
</dbReference>
<sequence length="387" mass="42308">MRKIGKWVLRILIVFVLAAVVVGLWQREQITRLLAVNSLFSPEKIVHNFSNMDAAFLNTPVSRGNGPTAELPYGDDADLPDSVDPWIDARSVTALVVLKDGAIVHESYYKGTNPDDRRISWSVAKSYLSALFGVLVAEGAIASIDDPVVKYAEALKGGAYDGASIRNVLNMSSGVTFDEDYLDPKSDINRMGRVLALGKSMDGFAAELQETFTTAGAEWKYVSIDTHVLSMVVRGATGRPIAELLSEKIIAPMGVEQSPYYLTDGYGTAFVLGGLNLITRDYARMGQTFLQMGNYNGVQIVPEQWVMESTVPSAPTADGAIGYGYQWWIPQGAPEGEFLARGIYGQYVYVNRPRGVVIATNAADRKFREDGVADQNIAIFREIANNL</sequence>
<dbReference type="RefSeq" id="WP_025059833.1">
    <property type="nucleotide sequence ID" value="NZ_JAMC01000009.1"/>
</dbReference>
<dbReference type="AlphaFoldDB" id="A0A073IF04"/>
<keyword evidence="1" id="KW-0472">Membrane</keyword>
<dbReference type="EMBL" id="JAMC01000009">
    <property type="protein sequence ID" value="KEJ88031.1"/>
    <property type="molecule type" value="Genomic_DNA"/>
</dbReference>
<dbReference type="Proteomes" id="UP000027734">
    <property type="component" value="Unassembled WGS sequence"/>
</dbReference>
<comment type="caution">
    <text evidence="3">The sequence shown here is derived from an EMBL/GenBank/DDBJ whole genome shotgun (WGS) entry which is preliminary data.</text>
</comment>
<organism evidence="3 4">
    <name type="scientific">Sulfitobacter donghicola DSW-25 = KCTC 12864 = JCM 14565</name>
    <dbReference type="NCBI Taxonomy" id="1300350"/>
    <lineage>
        <taxon>Bacteria</taxon>
        <taxon>Pseudomonadati</taxon>
        <taxon>Pseudomonadota</taxon>
        <taxon>Alphaproteobacteria</taxon>
        <taxon>Rhodobacterales</taxon>
        <taxon>Roseobacteraceae</taxon>
        <taxon>Sulfitobacter</taxon>
    </lineage>
</organism>
<protein>
    <submittedName>
        <fullName evidence="3">6-aminohexanoate-dimer hydrolase</fullName>
    </submittedName>
</protein>
<reference evidence="3 4" key="1">
    <citation type="submission" date="2014-01" db="EMBL/GenBank/DDBJ databases">
        <title>Sulfitobacter donghicola JCM 14565 Genome Sequencing.</title>
        <authorList>
            <person name="Lai Q."/>
            <person name="Hong Z."/>
        </authorList>
    </citation>
    <scope>NUCLEOTIDE SEQUENCE [LARGE SCALE GENOMIC DNA]</scope>
    <source>
        <strain evidence="3 4">JCM 14565</strain>
    </source>
</reference>
<feature type="transmembrane region" description="Helical" evidence="1">
    <location>
        <begin position="7"/>
        <end position="25"/>
    </location>
</feature>
<feature type="domain" description="Beta-lactamase-related" evidence="2">
    <location>
        <begin position="93"/>
        <end position="372"/>
    </location>
</feature>
<dbReference type="InterPro" id="IPR050789">
    <property type="entry name" value="Diverse_Enzym_Activities"/>
</dbReference>
<dbReference type="PANTHER" id="PTHR43283">
    <property type="entry name" value="BETA-LACTAMASE-RELATED"/>
    <property type="match status" value="1"/>
</dbReference>
<dbReference type="STRING" id="1300350.Z948_2489"/>
<keyword evidence="1" id="KW-1133">Transmembrane helix</keyword>
<dbReference type="Gene3D" id="3.40.710.10">
    <property type="entry name" value="DD-peptidase/beta-lactamase superfamily"/>
    <property type="match status" value="1"/>
</dbReference>
<evidence type="ECO:0000313" key="4">
    <source>
        <dbReference type="Proteomes" id="UP000027734"/>
    </source>
</evidence>